<organism evidence="2 3">
    <name type="scientific">Hyaloscypha variabilis (strain UAMH 11265 / GT02V1 / F)</name>
    <name type="common">Meliniomyces variabilis</name>
    <dbReference type="NCBI Taxonomy" id="1149755"/>
    <lineage>
        <taxon>Eukaryota</taxon>
        <taxon>Fungi</taxon>
        <taxon>Dikarya</taxon>
        <taxon>Ascomycota</taxon>
        <taxon>Pezizomycotina</taxon>
        <taxon>Leotiomycetes</taxon>
        <taxon>Helotiales</taxon>
        <taxon>Hyaloscyphaceae</taxon>
        <taxon>Hyaloscypha</taxon>
        <taxon>Hyaloscypha variabilis</taxon>
    </lineage>
</organism>
<dbReference type="PANTHER" id="PTHR35910">
    <property type="entry name" value="2EXR DOMAIN-CONTAINING PROTEIN"/>
    <property type="match status" value="1"/>
</dbReference>
<dbReference type="PANTHER" id="PTHR35910:SF6">
    <property type="entry name" value="2EXR DOMAIN-CONTAINING PROTEIN"/>
    <property type="match status" value="1"/>
</dbReference>
<gene>
    <name evidence="2" type="ORF">L207DRAFT_523117</name>
</gene>
<dbReference type="EMBL" id="KZ613938">
    <property type="protein sequence ID" value="PMD47755.1"/>
    <property type="molecule type" value="Genomic_DNA"/>
</dbReference>
<proteinExistence type="predicted"/>
<dbReference type="InterPro" id="IPR045518">
    <property type="entry name" value="2EXR"/>
</dbReference>
<feature type="domain" description="2EXR" evidence="1">
    <location>
        <begin position="7"/>
        <end position="93"/>
    </location>
</feature>
<dbReference type="Proteomes" id="UP000235786">
    <property type="component" value="Unassembled WGS sequence"/>
</dbReference>
<dbReference type="OrthoDB" id="3564600at2759"/>
<evidence type="ECO:0000313" key="2">
    <source>
        <dbReference type="EMBL" id="PMD47755.1"/>
    </source>
</evidence>
<name>A0A2J6SAH7_HYAVF</name>
<evidence type="ECO:0000313" key="3">
    <source>
        <dbReference type="Proteomes" id="UP000235786"/>
    </source>
</evidence>
<reference evidence="2 3" key="1">
    <citation type="submission" date="2016-04" db="EMBL/GenBank/DDBJ databases">
        <title>A degradative enzymes factory behind the ericoid mycorrhizal symbiosis.</title>
        <authorList>
            <consortium name="DOE Joint Genome Institute"/>
            <person name="Martino E."/>
            <person name="Morin E."/>
            <person name="Grelet G."/>
            <person name="Kuo A."/>
            <person name="Kohler A."/>
            <person name="Daghino S."/>
            <person name="Barry K."/>
            <person name="Choi C."/>
            <person name="Cichocki N."/>
            <person name="Clum A."/>
            <person name="Copeland A."/>
            <person name="Hainaut M."/>
            <person name="Haridas S."/>
            <person name="Labutti K."/>
            <person name="Lindquist E."/>
            <person name="Lipzen A."/>
            <person name="Khouja H.-R."/>
            <person name="Murat C."/>
            <person name="Ohm R."/>
            <person name="Olson A."/>
            <person name="Spatafora J."/>
            <person name="Veneault-Fourrey C."/>
            <person name="Henrissat B."/>
            <person name="Grigoriev I."/>
            <person name="Martin F."/>
            <person name="Perotto S."/>
        </authorList>
    </citation>
    <scope>NUCLEOTIDE SEQUENCE [LARGE SCALE GENOMIC DNA]</scope>
    <source>
        <strain evidence="2 3">F</strain>
    </source>
</reference>
<keyword evidence="3" id="KW-1185">Reference proteome</keyword>
<sequence>MSLTRTFHDFSRLPEELQIEIWKCAAQFQRIISVYRLHLSLPEYHCHHETHEPPTMLQACRLSRLIGLESYRVLSHDHGLRHPVYFSPASDVVYCGGMSGYRMLAREIQGVLGAESGFRFVVFKANDLTCMGTLWAVIDGPLRKRGLSARYTRSEGLGGIYNCAQCGCRVSQFYGLEFKWTSSESNGRGEQRCKGSGKAQQKLNIRVLGRWDIDREFGDGPWNRDRCLACPSHQGLIRKEPCCLEGGNLY</sequence>
<dbReference type="Pfam" id="PF20150">
    <property type="entry name" value="2EXR"/>
    <property type="match status" value="1"/>
</dbReference>
<dbReference type="AlphaFoldDB" id="A0A2J6SAH7"/>
<protein>
    <recommendedName>
        <fullName evidence="1">2EXR domain-containing protein</fullName>
    </recommendedName>
</protein>
<evidence type="ECO:0000259" key="1">
    <source>
        <dbReference type="Pfam" id="PF20150"/>
    </source>
</evidence>
<accession>A0A2J6SAH7</accession>